<keyword evidence="3" id="KW-1185">Reference proteome</keyword>
<evidence type="ECO:0000256" key="1">
    <source>
        <dbReference type="ARBA" id="ARBA00022801"/>
    </source>
</evidence>
<organism evidence="2 3">
    <name type="scientific">Arcicella gelida</name>
    <dbReference type="NCBI Taxonomy" id="2984195"/>
    <lineage>
        <taxon>Bacteria</taxon>
        <taxon>Pseudomonadati</taxon>
        <taxon>Bacteroidota</taxon>
        <taxon>Cytophagia</taxon>
        <taxon>Cytophagales</taxon>
        <taxon>Flectobacillaceae</taxon>
        <taxon>Arcicella</taxon>
    </lineage>
</organism>
<accession>A0ABU5S4D1</accession>
<dbReference type="InterPro" id="IPR052043">
    <property type="entry name" value="PolySaccharide_Degr_Enz"/>
</dbReference>
<name>A0ABU5S4D1_9BACT</name>
<sequence length="409" mass="47261">MPTIKRRTLIKTALTLGLTSFFRQHTFAQGTLVTKNIEPWSVRMANADILRNPEGWMLDFSKEPRWGYCNGLVCSALEQLWKQKGDEKYFLYIKKYADDLINSDGSIKSYKLDAYNIDALNAGKFLFTLYEKTHDEKYKKAIQLLRSQMNTHPRTSEGGFWHKKHYPHQMWLDGLYMASPFLAQYAKTLNEPALFSDVANQIILIDKHNKNTQTGLYHHGWDESKEQRWANKETGKSPHVWGRGMGWYAMTLVDVLDYFPKDHPQYQAILKITQAMAETLQKYQDEPTGLWYQVMDEGKKEGNYLESSGSTMFVYFLIKAARRGLIDKKYIQVAQKGYDGILKHFIKVEADKNISITDACAGAGLGGNPYRDGTYEYYCKEVKRDNDPKSVGPFIMLALEFEAIQQKKH</sequence>
<reference evidence="2 3" key="1">
    <citation type="submission" date="2023-12" db="EMBL/GenBank/DDBJ databases">
        <title>Novel species of the genus Arcicella isolated from rivers.</title>
        <authorList>
            <person name="Lu H."/>
        </authorList>
    </citation>
    <scope>NUCLEOTIDE SEQUENCE [LARGE SCALE GENOMIC DNA]</scope>
    <source>
        <strain evidence="2 3">DC2W</strain>
    </source>
</reference>
<dbReference type="Pfam" id="PF07470">
    <property type="entry name" value="Glyco_hydro_88"/>
    <property type="match status" value="1"/>
</dbReference>
<evidence type="ECO:0000313" key="2">
    <source>
        <dbReference type="EMBL" id="MEA5403280.1"/>
    </source>
</evidence>
<evidence type="ECO:0000313" key="3">
    <source>
        <dbReference type="Proteomes" id="UP001303899"/>
    </source>
</evidence>
<proteinExistence type="predicted"/>
<dbReference type="InterPro" id="IPR008928">
    <property type="entry name" value="6-hairpin_glycosidase_sf"/>
</dbReference>
<dbReference type="GO" id="GO:0016787">
    <property type="term" value="F:hydrolase activity"/>
    <property type="evidence" value="ECO:0007669"/>
    <property type="project" value="UniProtKB-KW"/>
</dbReference>
<comment type="caution">
    <text evidence="2">The sequence shown here is derived from an EMBL/GenBank/DDBJ whole genome shotgun (WGS) entry which is preliminary data.</text>
</comment>
<dbReference type="Proteomes" id="UP001303899">
    <property type="component" value="Unassembled WGS sequence"/>
</dbReference>
<dbReference type="RefSeq" id="WP_323328632.1">
    <property type="nucleotide sequence ID" value="NZ_JAYGIL010000010.1"/>
</dbReference>
<dbReference type="PANTHER" id="PTHR33886:SF8">
    <property type="entry name" value="UNSATURATED RHAMNOGALACTURONAN HYDROLASE (EUROFUNG)"/>
    <property type="match status" value="1"/>
</dbReference>
<gene>
    <name evidence="2" type="ORF">VB776_10165</name>
</gene>
<dbReference type="Gene3D" id="1.50.10.10">
    <property type="match status" value="1"/>
</dbReference>
<keyword evidence="1 2" id="KW-0378">Hydrolase</keyword>
<dbReference type="PANTHER" id="PTHR33886">
    <property type="entry name" value="UNSATURATED RHAMNOGALACTURONAN HYDROLASE (EUROFUNG)"/>
    <property type="match status" value="1"/>
</dbReference>
<protein>
    <submittedName>
        <fullName evidence="2">Glycoside hydrolase family 88 protein</fullName>
    </submittedName>
</protein>
<dbReference type="InterPro" id="IPR012341">
    <property type="entry name" value="6hp_glycosidase-like_sf"/>
</dbReference>
<dbReference type="InterPro" id="IPR010905">
    <property type="entry name" value="Glyco_hydro_88"/>
</dbReference>
<dbReference type="EMBL" id="JAYGIL010000010">
    <property type="protein sequence ID" value="MEA5403280.1"/>
    <property type="molecule type" value="Genomic_DNA"/>
</dbReference>
<dbReference type="SUPFAM" id="SSF48208">
    <property type="entry name" value="Six-hairpin glycosidases"/>
    <property type="match status" value="1"/>
</dbReference>